<gene>
    <name evidence="3" type="ORF">CAPTEDRAFT_213446</name>
</gene>
<dbReference type="EnsemblMetazoa" id="CapteT213446">
    <property type="protein sequence ID" value="CapteP213446"/>
    <property type="gene ID" value="CapteG213446"/>
</dbReference>
<dbReference type="GO" id="GO:0005794">
    <property type="term" value="C:Golgi apparatus"/>
    <property type="evidence" value="ECO:0007669"/>
    <property type="project" value="TreeGrafter"/>
</dbReference>
<dbReference type="PANTHER" id="PTHR47032">
    <property type="entry name" value="UDP-D-XYLOSE:L-FUCOSE ALPHA-1,3-D-XYLOSYLTRANSFERASE-RELATED"/>
    <property type="match status" value="1"/>
</dbReference>
<name>R7VM47_CAPTE</name>
<dbReference type="Proteomes" id="UP000014760">
    <property type="component" value="Unassembled WGS sequence"/>
</dbReference>
<dbReference type="HOGENOM" id="CLU_035078_0_0_1"/>
<dbReference type="STRING" id="283909.R7VM47"/>
<evidence type="ECO:0000313" key="4">
    <source>
        <dbReference type="EnsemblMetazoa" id="CapteP213446"/>
    </source>
</evidence>
<keyword evidence="5" id="KW-1185">Reference proteome</keyword>
<evidence type="ECO:0000259" key="2">
    <source>
        <dbReference type="Pfam" id="PF03407"/>
    </source>
</evidence>
<dbReference type="PANTHER" id="PTHR47032:SF1">
    <property type="entry name" value="UDP-D-XYLOSE:L-FUCOSE ALPHA-1,3-D-XYLOSYLTRANSFERASE-RELATED"/>
    <property type="match status" value="1"/>
</dbReference>
<feature type="domain" description="Nucleotide-diphospho-sugar transferase" evidence="2">
    <location>
        <begin position="96"/>
        <end position="292"/>
    </location>
</feature>
<dbReference type="AlphaFoldDB" id="R7VM47"/>
<keyword evidence="1" id="KW-0812">Transmembrane</keyword>
<evidence type="ECO:0000313" key="3">
    <source>
        <dbReference type="EMBL" id="ELU18210.1"/>
    </source>
</evidence>
<feature type="transmembrane region" description="Helical" evidence="1">
    <location>
        <begin position="5"/>
        <end position="24"/>
    </location>
</feature>
<dbReference type="OMA" id="TITYEME"/>
<dbReference type="InterPro" id="IPR052636">
    <property type="entry name" value="UDP-D-xylose:L-fucose_XylT"/>
</dbReference>
<sequence length="490" mass="55204">MRHGYLWGLFGLFALVGVTLHLIVTNSTPTVITRVVVQEPHSQPQTWPSTCPEVNYSRALLKHASSPDKVIILALVDEAFADMAVNLYLTSYQPHGIKNFLFVGAGNRACELLAAKDLQCVTYMDDKDSAKASTYNSKAFKRKMNIRTFMISDALALGFSVVHTDLDMMFLKNPMPTLTSTKGDLVSLWDDFVHNAGFLLVRPTEYGKQIYKKMDELTKKTPSMDDQTALNRAVKGLKGKKGFKAVALNKNQFLCGLGYFEKGHRLFPSPCKECIVVHNNWIVSREAKIYRFKEHFMWAVDERQYYTSPSRKYIAYENPVNFGKDKTNRDNEMQALKSALAIGQALNRTVILPKFHCNKDGKQDCPLNSLLRITPFDSQFGENYREHSFLHHPLVPQLSITSSPLFISSPQANTIISENKVKIDDVEKTSAEKDVISDKDVVAWFGGLNESVLKLHSLYGLTVQFDSSTVGDAFAKKIKSGFVQGKYRQL</sequence>
<accession>R7VM47</accession>
<dbReference type="EMBL" id="KB292047">
    <property type="protein sequence ID" value="ELU18210.1"/>
    <property type="molecule type" value="Genomic_DNA"/>
</dbReference>
<protein>
    <recommendedName>
        <fullName evidence="2">Nucleotide-diphospho-sugar transferase domain-containing protein</fullName>
    </recommendedName>
</protein>
<dbReference type="OrthoDB" id="540503at2759"/>
<dbReference type="EMBL" id="AMQN01016417">
    <property type="status" value="NOT_ANNOTATED_CDS"/>
    <property type="molecule type" value="Genomic_DNA"/>
</dbReference>
<dbReference type="GO" id="GO:0016757">
    <property type="term" value="F:glycosyltransferase activity"/>
    <property type="evidence" value="ECO:0007669"/>
    <property type="project" value="TreeGrafter"/>
</dbReference>
<evidence type="ECO:0000256" key="1">
    <source>
        <dbReference type="SAM" id="Phobius"/>
    </source>
</evidence>
<reference evidence="3 5" key="2">
    <citation type="journal article" date="2013" name="Nature">
        <title>Insights into bilaterian evolution from three spiralian genomes.</title>
        <authorList>
            <person name="Simakov O."/>
            <person name="Marletaz F."/>
            <person name="Cho S.J."/>
            <person name="Edsinger-Gonzales E."/>
            <person name="Havlak P."/>
            <person name="Hellsten U."/>
            <person name="Kuo D.H."/>
            <person name="Larsson T."/>
            <person name="Lv J."/>
            <person name="Arendt D."/>
            <person name="Savage R."/>
            <person name="Osoegawa K."/>
            <person name="de Jong P."/>
            <person name="Grimwood J."/>
            <person name="Chapman J.A."/>
            <person name="Shapiro H."/>
            <person name="Aerts A."/>
            <person name="Otillar R.P."/>
            <person name="Terry A.Y."/>
            <person name="Boore J.L."/>
            <person name="Grigoriev I.V."/>
            <person name="Lindberg D.R."/>
            <person name="Seaver E.C."/>
            <person name="Weisblat D.A."/>
            <person name="Putnam N.H."/>
            <person name="Rokhsar D.S."/>
        </authorList>
    </citation>
    <scope>NUCLEOTIDE SEQUENCE</scope>
    <source>
        <strain evidence="3 5">I ESC-2004</strain>
    </source>
</reference>
<reference evidence="5" key="1">
    <citation type="submission" date="2012-12" db="EMBL/GenBank/DDBJ databases">
        <authorList>
            <person name="Hellsten U."/>
            <person name="Grimwood J."/>
            <person name="Chapman J.A."/>
            <person name="Shapiro H."/>
            <person name="Aerts A."/>
            <person name="Otillar R.P."/>
            <person name="Terry A.Y."/>
            <person name="Boore J.L."/>
            <person name="Simakov O."/>
            <person name="Marletaz F."/>
            <person name="Cho S.-J."/>
            <person name="Edsinger-Gonzales E."/>
            <person name="Havlak P."/>
            <person name="Kuo D.-H."/>
            <person name="Larsson T."/>
            <person name="Lv J."/>
            <person name="Arendt D."/>
            <person name="Savage R."/>
            <person name="Osoegawa K."/>
            <person name="de Jong P."/>
            <person name="Lindberg D.R."/>
            <person name="Seaver E.C."/>
            <person name="Weisblat D.A."/>
            <person name="Putnam N.H."/>
            <person name="Grigoriev I.V."/>
            <person name="Rokhsar D.S."/>
        </authorList>
    </citation>
    <scope>NUCLEOTIDE SEQUENCE</scope>
    <source>
        <strain evidence="5">I ESC-2004</strain>
    </source>
</reference>
<keyword evidence="1" id="KW-0472">Membrane</keyword>
<dbReference type="Pfam" id="PF03407">
    <property type="entry name" value="Nucleotid_trans"/>
    <property type="match status" value="1"/>
</dbReference>
<keyword evidence="1" id="KW-1133">Transmembrane helix</keyword>
<dbReference type="InterPro" id="IPR005069">
    <property type="entry name" value="Nucl-diP-sugar_transferase"/>
</dbReference>
<organism evidence="3">
    <name type="scientific">Capitella teleta</name>
    <name type="common">Polychaete worm</name>
    <dbReference type="NCBI Taxonomy" id="283909"/>
    <lineage>
        <taxon>Eukaryota</taxon>
        <taxon>Metazoa</taxon>
        <taxon>Spiralia</taxon>
        <taxon>Lophotrochozoa</taxon>
        <taxon>Annelida</taxon>
        <taxon>Polychaeta</taxon>
        <taxon>Sedentaria</taxon>
        <taxon>Scolecida</taxon>
        <taxon>Capitellidae</taxon>
        <taxon>Capitella</taxon>
    </lineage>
</organism>
<evidence type="ECO:0000313" key="5">
    <source>
        <dbReference type="Proteomes" id="UP000014760"/>
    </source>
</evidence>
<reference evidence="4" key="3">
    <citation type="submission" date="2015-06" db="UniProtKB">
        <authorList>
            <consortium name="EnsemblMetazoa"/>
        </authorList>
    </citation>
    <scope>IDENTIFICATION</scope>
</reference>
<proteinExistence type="predicted"/>